<protein>
    <submittedName>
        <fullName evidence="3">Membrane protein containing DUF6, transmembrane</fullName>
    </submittedName>
</protein>
<feature type="transmembrane region" description="Helical" evidence="1">
    <location>
        <begin position="15"/>
        <end position="32"/>
    </location>
</feature>
<feature type="transmembrane region" description="Helical" evidence="1">
    <location>
        <begin position="44"/>
        <end position="62"/>
    </location>
</feature>
<proteinExistence type="predicted"/>
<evidence type="ECO:0000313" key="3">
    <source>
        <dbReference type="EMBL" id="EQD66030.1"/>
    </source>
</evidence>
<reference evidence="3" key="2">
    <citation type="journal article" date="2014" name="ISME J.">
        <title>Microbial stratification in low pH oxic and suboxic macroscopic growths along an acid mine drainage.</title>
        <authorList>
            <person name="Mendez-Garcia C."/>
            <person name="Mesa V."/>
            <person name="Sprenger R.R."/>
            <person name="Richter M."/>
            <person name="Diez M.S."/>
            <person name="Solano J."/>
            <person name="Bargiela R."/>
            <person name="Golyshina O.V."/>
            <person name="Manteca A."/>
            <person name="Ramos J.L."/>
            <person name="Gallego J.R."/>
            <person name="Llorente I."/>
            <person name="Martins Dos Santos V.A."/>
            <person name="Jensen O.N."/>
            <person name="Pelaez A.I."/>
            <person name="Sanchez J."/>
            <person name="Ferrer M."/>
        </authorList>
    </citation>
    <scope>NUCLEOTIDE SEQUENCE</scope>
</reference>
<dbReference type="InterPro" id="IPR037185">
    <property type="entry name" value="EmrE-like"/>
</dbReference>
<evidence type="ECO:0000259" key="2">
    <source>
        <dbReference type="Pfam" id="PF00892"/>
    </source>
</evidence>
<name>T1CG85_9ZZZZ</name>
<sequence length="141" mass="14825">MIEGDLMLAKIEQNWILLAVFSSIGWGVWGFFSGRASKGASPIGLWASVVIIEGLIAVPALFKVRPVLTTPSVLAAVSGVIGYLLFFVALKQGKAPTVVAITALYPMVTLIITVFASGYKPSARELIGIGVAIFAVYLLAG</sequence>
<feature type="transmembrane region" description="Helical" evidence="1">
    <location>
        <begin position="122"/>
        <end position="140"/>
    </location>
</feature>
<keyword evidence="1" id="KW-1133">Transmembrane helix</keyword>
<dbReference type="Pfam" id="PF00892">
    <property type="entry name" value="EamA"/>
    <property type="match status" value="1"/>
</dbReference>
<keyword evidence="1 3" id="KW-0812">Transmembrane</keyword>
<reference evidence="3" key="1">
    <citation type="submission" date="2013-08" db="EMBL/GenBank/DDBJ databases">
        <authorList>
            <person name="Mendez C."/>
            <person name="Richter M."/>
            <person name="Ferrer M."/>
            <person name="Sanchez J."/>
        </authorList>
    </citation>
    <scope>NUCLEOTIDE SEQUENCE</scope>
</reference>
<keyword evidence="1" id="KW-0472">Membrane</keyword>
<dbReference type="SUPFAM" id="SSF103481">
    <property type="entry name" value="Multidrug resistance efflux transporter EmrE"/>
    <property type="match status" value="1"/>
</dbReference>
<gene>
    <name evidence="3" type="ORF">B1A_08291</name>
</gene>
<feature type="domain" description="EamA" evidence="2">
    <location>
        <begin position="14"/>
        <end position="139"/>
    </location>
</feature>
<dbReference type="AlphaFoldDB" id="T1CG85"/>
<dbReference type="InterPro" id="IPR000620">
    <property type="entry name" value="EamA_dom"/>
</dbReference>
<feature type="transmembrane region" description="Helical" evidence="1">
    <location>
        <begin position="68"/>
        <end position="90"/>
    </location>
</feature>
<organism evidence="3">
    <name type="scientific">mine drainage metagenome</name>
    <dbReference type="NCBI Taxonomy" id="410659"/>
    <lineage>
        <taxon>unclassified sequences</taxon>
        <taxon>metagenomes</taxon>
        <taxon>ecological metagenomes</taxon>
    </lineage>
</organism>
<dbReference type="GO" id="GO:0016020">
    <property type="term" value="C:membrane"/>
    <property type="evidence" value="ECO:0007669"/>
    <property type="project" value="InterPro"/>
</dbReference>
<accession>T1CG85</accession>
<comment type="caution">
    <text evidence="3">The sequence shown here is derived from an EMBL/GenBank/DDBJ whole genome shotgun (WGS) entry which is preliminary data.</text>
</comment>
<dbReference type="EMBL" id="AUZX01005932">
    <property type="protein sequence ID" value="EQD66030.1"/>
    <property type="molecule type" value="Genomic_DNA"/>
</dbReference>
<feature type="transmembrane region" description="Helical" evidence="1">
    <location>
        <begin position="97"/>
        <end position="116"/>
    </location>
</feature>
<evidence type="ECO:0000256" key="1">
    <source>
        <dbReference type="SAM" id="Phobius"/>
    </source>
</evidence>